<evidence type="ECO:0000313" key="2">
    <source>
        <dbReference type="EMBL" id="EWS75778.1"/>
    </source>
</evidence>
<gene>
    <name evidence="2" type="ORF">TTHERM_000113179</name>
</gene>
<dbReference type="PROSITE" id="PS50053">
    <property type="entry name" value="UBIQUITIN_2"/>
    <property type="match status" value="1"/>
</dbReference>
<dbReference type="GeneID" id="24437344"/>
<dbReference type="InterPro" id="IPR019956">
    <property type="entry name" value="Ubiquitin_dom"/>
</dbReference>
<dbReference type="InParanoid" id="W7XFX2"/>
<sequence>MEQIKFFVRIVMEGRKIRLVMNKNSTIEEVQKKIYEMEGLNFRFFQLIFNGKRLTQKQTLSECEVKTDSELNIVWREYSG</sequence>
<dbReference type="Pfam" id="PF00240">
    <property type="entry name" value="ubiquitin"/>
    <property type="match status" value="1"/>
</dbReference>
<protein>
    <submittedName>
        <fullName evidence="2">Ubiquitin-like Rad60 SUMO-like protein</fullName>
    </submittedName>
</protein>
<reference evidence="3" key="1">
    <citation type="journal article" date="2006" name="PLoS Biol.">
        <title>Macronuclear genome sequence of the ciliate Tetrahymena thermophila, a model eukaryote.</title>
        <authorList>
            <person name="Eisen J.A."/>
            <person name="Coyne R.S."/>
            <person name="Wu M."/>
            <person name="Wu D."/>
            <person name="Thiagarajan M."/>
            <person name="Wortman J.R."/>
            <person name="Badger J.H."/>
            <person name="Ren Q."/>
            <person name="Amedeo P."/>
            <person name="Jones K.M."/>
            <person name="Tallon L.J."/>
            <person name="Delcher A.L."/>
            <person name="Salzberg S.L."/>
            <person name="Silva J.C."/>
            <person name="Haas B.J."/>
            <person name="Majoros W.H."/>
            <person name="Farzad M."/>
            <person name="Carlton J.M."/>
            <person name="Smith R.K. Jr."/>
            <person name="Garg J."/>
            <person name="Pearlman R.E."/>
            <person name="Karrer K.M."/>
            <person name="Sun L."/>
            <person name="Manning G."/>
            <person name="Elde N.C."/>
            <person name="Turkewitz A.P."/>
            <person name="Asai D.J."/>
            <person name="Wilkes D.E."/>
            <person name="Wang Y."/>
            <person name="Cai H."/>
            <person name="Collins K."/>
            <person name="Stewart B.A."/>
            <person name="Lee S.R."/>
            <person name="Wilamowska K."/>
            <person name="Weinberg Z."/>
            <person name="Ruzzo W.L."/>
            <person name="Wloga D."/>
            <person name="Gaertig J."/>
            <person name="Frankel J."/>
            <person name="Tsao C.-C."/>
            <person name="Gorovsky M.A."/>
            <person name="Keeling P.J."/>
            <person name="Waller R.F."/>
            <person name="Patron N.J."/>
            <person name="Cherry J.M."/>
            <person name="Stover N.A."/>
            <person name="Krieger C.J."/>
            <person name="del Toro C."/>
            <person name="Ryder H.F."/>
            <person name="Williamson S.C."/>
            <person name="Barbeau R.A."/>
            <person name="Hamilton E.P."/>
            <person name="Orias E."/>
        </authorList>
    </citation>
    <scope>NUCLEOTIDE SEQUENCE [LARGE SCALE GENOMIC DNA]</scope>
    <source>
        <strain evidence="3">SB210</strain>
    </source>
</reference>
<dbReference type="SUPFAM" id="SSF54236">
    <property type="entry name" value="Ubiquitin-like"/>
    <property type="match status" value="1"/>
</dbReference>
<dbReference type="OrthoDB" id="419317at2759"/>
<keyword evidence="3" id="KW-1185">Reference proteome</keyword>
<dbReference type="InterPro" id="IPR000626">
    <property type="entry name" value="Ubiquitin-like_dom"/>
</dbReference>
<dbReference type="CDD" id="cd17039">
    <property type="entry name" value="Ubl_ubiquitin_like"/>
    <property type="match status" value="1"/>
</dbReference>
<dbReference type="InterPro" id="IPR029071">
    <property type="entry name" value="Ubiquitin-like_domsf"/>
</dbReference>
<dbReference type="PRINTS" id="PR00348">
    <property type="entry name" value="UBIQUITIN"/>
</dbReference>
<dbReference type="Gene3D" id="3.10.20.90">
    <property type="entry name" value="Phosphatidylinositol 3-kinase Catalytic Subunit, Chain A, domain 1"/>
    <property type="match status" value="1"/>
</dbReference>
<dbReference type="STRING" id="312017.W7XFX2"/>
<dbReference type="RefSeq" id="XP_012651700.1">
    <property type="nucleotide sequence ID" value="XM_012796246.1"/>
</dbReference>
<organism evidence="2 3">
    <name type="scientific">Tetrahymena thermophila (strain SB210)</name>
    <dbReference type="NCBI Taxonomy" id="312017"/>
    <lineage>
        <taxon>Eukaryota</taxon>
        <taxon>Sar</taxon>
        <taxon>Alveolata</taxon>
        <taxon>Ciliophora</taxon>
        <taxon>Intramacronucleata</taxon>
        <taxon>Oligohymenophorea</taxon>
        <taxon>Hymenostomatida</taxon>
        <taxon>Tetrahymenina</taxon>
        <taxon>Tetrahymenidae</taxon>
        <taxon>Tetrahymena</taxon>
    </lineage>
</organism>
<dbReference type="KEGG" id="tet:TTHERM_000113179"/>
<dbReference type="Proteomes" id="UP000009168">
    <property type="component" value="Unassembled WGS sequence"/>
</dbReference>
<dbReference type="AlphaFoldDB" id="W7XFX2"/>
<accession>W7XFX2</accession>
<dbReference type="EMBL" id="GG662798">
    <property type="protein sequence ID" value="EWS75778.1"/>
    <property type="molecule type" value="Genomic_DNA"/>
</dbReference>
<proteinExistence type="predicted"/>
<name>W7XFX2_TETTS</name>
<feature type="domain" description="Ubiquitin-like" evidence="1">
    <location>
        <begin position="4"/>
        <end position="80"/>
    </location>
</feature>
<evidence type="ECO:0000313" key="3">
    <source>
        <dbReference type="Proteomes" id="UP000009168"/>
    </source>
</evidence>
<evidence type="ECO:0000259" key="1">
    <source>
        <dbReference type="PROSITE" id="PS50053"/>
    </source>
</evidence>